<sequence length="183" mass="20710">MNVTLWIVQIILALGFIYSGWMKTIRIESSKKTWAWVNDVPKSLVILIGIAELLGALGLVLPWALNITPVLTPIAAIALATVTLFGMLFHVWRKEYRELGVNIFFYSSGIDRSLWKTVKETVKYKSKKNSKVDGQVMRVGILFLKVLSGITSLLSRIITFIARKAVASCLVTQFRWKPNLNLW</sequence>
<name>A0ABS4RLB1_PAEXY</name>
<feature type="transmembrane region" description="Helical" evidence="5">
    <location>
        <begin position="6"/>
        <end position="22"/>
    </location>
</feature>
<feature type="transmembrane region" description="Helical" evidence="5">
    <location>
        <begin position="70"/>
        <end position="92"/>
    </location>
</feature>
<evidence type="ECO:0000256" key="5">
    <source>
        <dbReference type="SAM" id="Phobius"/>
    </source>
</evidence>
<evidence type="ECO:0000256" key="4">
    <source>
        <dbReference type="ARBA" id="ARBA00023136"/>
    </source>
</evidence>
<protein>
    <submittedName>
        <fullName evidence="6">Membrane protein YphA (DoxX/SURF4 family)</fullName>
    </submittedName>
</protein>
<evidence type="ECO:0000313" key="6">
    <source>
        <dbReference type="EMBL" id="MBP2243688.1"/>
    </source>
</evidence>
<feature type="transmembrane region" description="Helical" evidence="5">
    <location>
        <begin position="43"/>
        <end position="64"/>
    </location>
</feature>
<proteinExistence type="predicted"/>
<reference evidence="6 7" key="1">
    <citation type="submission" date="2021-03" db="EMBL/GenBank/DDBJ databases">
        <title>Genomic Encyclopedia of Type Strains, Phase IV (KMG-IV): sequencing the most valuable type-strain genomes for metagenomic binning, comparative biology and taxonomic classification.</title>
        <authorList>
            <person name="Goeker M."/>
        </authorList>
    </citation>
    <scope>NUCLEOTIDE SEQUENCE [LARGE SCALE GENOMIC DNA]</scope>
    <source>
        <strain evidence="6 7">DSM 21292</strain>
    </source>
</reference>
<dbReference type="RefSeq" id="WP_244988033.1">
    <property type="nucleotide sequence ID" value="NZ_CBCSLC010000002.1"/>
</dbReference>
<dbReference type="InterPro" id="IPR032808">
    <property type="entry name" value="DoxX"/>
</dbReference>
<keyword evidence="2 5" id="KW-0812">Transmembrane</keyword>
<feature type="transmembrane region" description="Helical" evidence="5">
    <location>
        <begin position="135"/>
        <end position="154"/>
    </location>
</feature>
<evidence type="ECO:0000256" key="3">
    <source>
        <dbReference type="ARBA" id="ARBA00022989"/>
    </source>
</evidence>
<comment type="caution">
    <text evidence="6">The sequence shown here is derived from an EMBL/GenBank/DDBJ whole genome shotgun (WGS) entry which is preliminary data.</text>
</comment>
<comment type="subcellular location">
    <subcellularLocation>
        <location evidence="1">Membrane</location>
        <topology evidence="1">Multi-pass membrane protein</topology>
    </subcellularLocation>
</comment>
<dbReference type="Proteomes" id="UP000810207">
    <property type="component" value="Unassembled WGS sequence"/>
</dbReference>
<keyword evidence="3 5" id="KW-1133">Transmembrane helix</keyword>
<dbReference type="EMBL" id="JAGIKV010000001">
    <property type="protein sequence ID" value="MBP2243688.1"/>
    <property type="molecule type" value="Genomic_DNA"/>
</dbReference>
<organism evidence="6 7">
    <name type="scientific">Paenibacillus xylanexedens</name>
    <dbReference type="NCBI Taxonomy" id="528191"/>
    <lineage>
        <taxon>Bacteria</taxon>
        <taxon>Bacillati</taxon>
        <taxon>Bacillota</taxon>
        <taxon>Bacilli</taxon>
        <taxon>Bacillales</taxon>
        <taxon>Paenibacillaceae</taxon>
        <taxon>Paenibacillus</taxon>
    </lineage>
</organism>
<evidence type="ECO:0000256" key="1">
    <source>
        <dbReference type="ARBA" id="ARBA00004141"/>
    </source>
</evidence>
<evidence type="ECO:0000313" key="7">
    <source>
        <dbReference type="Proteomes" id="UP000810207"/>
    </source>
</evidence>
<gene>
    <name evidence="6" type="ORF">J2Z28_000293</name>
</gene>
<keyword evidence="4 5" id="KW-0472">Membrane</keyword>
<keyword evidence="7" id="KW-1185">Reference proteome</keyword>
<evidence type="ECO:0000256" key="2">
    <source>
        <dbReference type="ARBA" id="ARBA00022692"/>
    </source>
</evidence>
<accession>A0ABS4RLB1</accession>
<dbReference type="Pfam" id="PF13564">
    <property type="entry name" value="DoxX_2"/>
    <property type="match status" value="1"/>
</dbReference>